<proteinExistence type="predicted"/>
<dbReference type="AlphaFoldDB" id="A0AAU7QG34"/>
<sequence length="56" mass="6117">MMNGVLMSNGIDAISIPAAKAHEFNEKMARFYLGKDATEMMAFLVECHPEAGRASL</sequence>
<name>A0AAU7QG34_9GAMM</name>
<reference evidence="1" key="1">
    <citation type="submission" date="2024-06" db="EMBL/GenBank/DDBJ databases">
        <authorList>
            <person name="Coelho C."/>
            <person name="Bento M."/>
            <person name="Garcia E."/>
            <person name="Camelo A."/>
            <person name="Brandao I."/>
            <person name="Espirito Santo C."/>
            <person name="Trovao J."/>
            <person name="Verissimo A."/>
            <person name="Costa J."/>
            <person name="Tiago I."/>
        </authorList>
    </citation>
    <scope>NUCLEOTIDE SEQUENCE</scope>
    <source>
        <strain evidence="1">KWT182</strain>
    </source>
</reference>
<protein>
    <submittedName>
        <fullName evidence="1">Uncharacterized protein</fullName>
    </submittedName>
</protein>
<evidence type="ECO:0000313" key="1">
    <source>
        <dbReference type="EMBL" id="XBS71286.1"/>
    </source>
</evidence>
<organism evidence="1">
    <name type="scientific">Acerihabitans sp. KWT182</name>
    <dbReference type="NCBI Taxonomy" id="3157919"/>
    <lineage>
        <taxon>Bacteria</taxon>
        <taxon>Pseudomonadati</taxon>
        <taxon>Pseudomonadota</taxon>
        <taxon>Gammaproteobacteria</taxon>
        <taxon>Enterobacterales</taxon>
        <taxon>Pectobacteriaceae</taxon>
        <taxon>Acerihabitans</taxon>
    </lineage>
</organism>
<accession>A0AAU7QG34</accession>
<dbReference type="EMBL" id="CP157947">
    <property type="protein sequence ID" value="XBS71286.1"/>
    <property type="molecule type" value="Genomic_DNA"/>
</dbReference>
<gene>
    <name evidence="1" type="ORF">ABK905_10265</name>
</gene>